<protein>
    <submittedName>
        <fullName evidence="4">Uncharacterized protein</fullName>
    </submittedName>
</protein>
<evidence type="ECO:0000256" key="3">
    <source>
        <dbReference type="PROSITE-ProRule" id="PRU00023"/>
    </source>
</evidence>
<dbReference type="SUPFAM" id="SSF48403">
    <property type="entry name" value="Ankyrin repeat"/>
    <property type="match status" value="1"/>
</dbReference>
<keyword evidence="2 3" id="KW-0040">ANK repeat</keyword>
<dbReference type="PANTHER" id="PTHR24171">
    <property type="entry name" value="ANKYRIN REPEAT DOMAIN-CONTAINING PROTEIN 39-RELATED"/>
    <property type="match status" value="1"/>
</dbReference>
<evidence type="ECO:0000256" key="1">
    <source>
        <dbReference type="ARBA" id="ARBA00022737"/>
    </source>
</evidence>
<dbReference type="PANTHER" id="PTHR24171:SF8">
    <property type="entry name" value="BRCA1-ASSOCIATED RING DOMAIN PROTEIN 1"/>
    <property type="match status" value="1"/>
</dbReference>
<feature type="repeat" description="ANK" evidence="3">
    <location>
        <begin position="112"/>
        <end position="137"/>
    </location>
</feature>
<dbReference type="AlphaFoldDB" id="A0AAW2BJG2"/>
<dbReference type="PROSITE" id="PS50088">
    <property type="entry name" value="ANK_REPEAT"/>
    <property type="match status" value="3"/>
</dbReference>
<dbReference type="GO" id="GO:0004842">
    <property type="term" value="F:ubiquitin-protein transferase activity"/>
    <property type="evidence" value="ECO:0007669"/>
    <property type="project" value="TreeGrafter"/>
</dbReference>
<dbReference type="InterPro" id="IPR002110">
    <property type="entry name" value="Ankyrin_rpt"/>
</dbReference>
<dbReference type="PRINTS" id="PR01415">
    <property type="entry name" value="ANKYRIN"/>
</dbReference>
<feature type="repeat" description="ANK" evidence="3">
    <location>
        <begin position="40"/>
        <end position="72"/>
    </location>
</feature>
<dbReference type="PROSITE" id="PS50297">
    <property type="entry name" value="ANK_REP_REGION"/>
    <property type="match status" value="3"/>
</dbReference>
<evidence type="ECO:0000256" key="2">
    <source>
        <dbReference type="ARBA" id="ARBA00023043"/>
    </source>
</evidence>
<dbReference type="SMART" id="SM00248">
    <property type="entry name" value="ANK"/>
    <property type="match status" value="3"/>
</dbReference>
<evidence type="ECO:0000313" key="5">
    <source>
        <dbReference type="Proteomes" id="UP001459277"/>
    </source>
</evidence>
<proteinExistence type="predicted"/>
<dbReference type="InterPro" id="IPR036770">
    <property type="entry name" value="Ankyrin_rpt-contain_sf"/>
</dbReference>
<dbReference type="GO" id="GO:0085020">
    <property type="term" value="P:protein K6-linked ubiquitination"/>
    <property type="evidence" value="ECO:0007669"/>
    <property type="project" value="TreeGrafter"/>
</dbReference>
<dbReference type="Pfam" id="PF12796">
    <property type="entry name" value="Ank_2"/>
    <property type="match status" value="1"/>
</dbReference>
<organism evidence="4 5">
    <name type="scientific">Lithocarpus litseifolius</name>
    <dbReference type="NCBI Taxonomy" id="425828"/>
    <lineage>
        <taxon>Eukaryota</taxon>
        <taxon>Viridiplantae</taxon>
        <taxon>Streptophyta</taxon>
        <taxon>Embryophyta</taxon>
        <taxon>Tracheophyta</taxon>
        <taxon>Spermatophyta</taxon>
        <taxon>Magnoliopsida</taxon>
        <taxon>eudicotyledons</taxon>
        <taxon>Gunneridae</taxon>
        <taxon>Pentapetalae</taxon>
        <taxon>rosids</taxon>
        <taxon>fabids</taxon>
        <taxon>Fagales</taxon>
        <taxon>Fagaceae</taxon>
        <taxon>Lithocarpus</taxon>
    </lineage>
</organism>
<keyword evidence="1" id="KW-0677">Repeat</keyword>
<name>A0AAW2BJG2_9ROSI</name>
<evidence type="ECO:0000313" key="4">
    <source>
        <dbReference type="EMBL" id="KAK9985124.1"/>
    </source>
</evidence>
<feature type="repeat" description="ANK" evidence="3">
    <location>
        <begin position="77"/>
        <end position="109"/>
    </location>
</feature>
<dbReference type="Pfam" id="PF00023">
    <property type="entry name" value="Ank"/>
    <property type="match status" value="1"/>
</dbReference>
<reference evidence="4 5" key="1">
    <citation type="submission" date="2024-01" db="EMBL/GenBank/DDBJ databases">
        <title>A telomere-to-telomere, gap-free genome of sweet tea (Lithocarpus litseifolius).</title>
        <authorList>
            <person name="Zhou J."/>
        </authorList>
    </citation>
    <scope>NUCLEOTIDE SEQUENCE [LARGE SCALE GENOMIC DNA]</scope>
    <source>
        <strain evidence="4">Zhou-2022a</strain>
        <tissue evidence="4">Leaf</tissue>
    </source>
</reference>
<comment type="caution">
    <text evidence="4">The sequence shown here is derived from an EMBL/GenBank/DDBJ whole genome shotgun (WGS) entry which is preliminary data.</text>
</comment>
<keyword evidence="5" id="KW-1185">Reference proteome</keyword>
<accession>A0AAW2BJG2</accession>
<dbReference type="EMBL" id="JAZDWU010000012">
    <property type="protein sequence ID" value="KAK9985124.1"/>
    <property type="molecule type" value="Genomic_DNA"/>
</dbReference>
<dbReference type="Proteomes" id="UP001459277">
    <property type="component" value="Unassembled WGS sequence"/>
</dbReference>
<sequence length="243" mass="27260">MVNMLEELPQRQELTSLFRRSLSRRRSIRSGAGGVDRDDRGWTLLHIGARKGDLKEVKRLLDEGMDVNVATWGPKSKGVTPLHLAAQGGYLEVMDELLERGANIDARTKGACGWTPLHSAAKERRKEAVKFLIENGAFMPDDMNDSRFNPPLHYCPGLEWAYEEMKRFRQDSSSSSVEQMGFDETSVTKGSERLAEVIGDDSEVVICATTFKPGWDLFAPWKVSKFCACVIDIYAHIAFCSLL</sequence>
<dbReference type="Gene3D" id="1.25.40.20">
    <property type="entry name" value="Ankyrin repeat-containing domain"/>
    <property type="match status" value="1"/>
</dbReference>
<gene>
    <name evidence="4" type="ORF">SO802_034649</name>
</gene>